<dbReference type="EMBL" id="SHKW01000003">
    <property type="protein sequence ID" value="RZU35216.1"/>
    <property type="molecule type" value="Genomic_DNA"/>
</dbReference>
<evidence type="ECO:0000313" key="2">
    <source>
        <dbReference type="Proteomes" id="UP000292958"/>
    </source>
</evidence>
<comment type="caution">
    <text evidence="1">The sequence shown here is derived from an EMBL/GenBank/DDBJ whole genome shotgun (WGS) entry which is preliminary data.</text>
</comment>
<name>A0A4V2G305_9BACT</name>
<dbReference type="RefSeq" id="WP_130424460.1">
    <property type="nucleotide sequence ID" value="NZ_SHKW01000003.1"/>
</dbReference>
<reference evidence="1 2" key="1">
    <citation type="submission" date="2019-02" db="EMBL/GenBank/DDBJ databases">
        <title>Genomic Encyclopedia of Archaeal and Bacterial Type Strains, Phase II (KMG-II): from individual species to whole genera.</title>
        <authorList>
            <person name="Goeker M."/>
        </authorList>
    </citation>
    <scope>NUCLEOTIDE SEQUENCE [LARGE SCALE GENOMIC DNA]</scope>
    <source>
        <strain evidence="1 2">DSM 18101</strain>
    </source>
</reference>
<accession>A0A4V2G305</accession>
<protein>
    <submittedName>
        <fullName evidence="1">Uncharacterized protein</fullName>
    </submittedName>
</protein>
<proteinExistence type="predicted"/>
<gene>
    <name evidence="1" type="ORF">BDD14_5976</name>
</gene>
<dbReference type="Proteomes" id="UP000292958">
    <property type="component" value="Unassembled WGS sequence"/>
</dbReference>
<sequence>MSRSSNVAFIDAAQSPESELADIGLRLELIVTAAINSDIPPNWESLPFTELLTPLTKLYAVACEAAGREITPVTQEATPTEVVMLACALLRAQDLNPFDLALWFSRATHSNNLPR</sequence>
<evidence type="ECO:0000313" key="1">
    <source>
        <dbReference type="EMBL" id="RZU35216.1"/>
    </source>
</evidence>
<dbReference type="OrthoDB" id="5079244at2"/>
<keyword evidence="2" id="KW-1185">Reference proteome</keyword>
<organism evidence="1 2">
    <name type="scientific">Edaphobacter modestus</name>
    <dbReference type="NCBI Taxonomy" id="388466"/>
    <lineage>
        <taxon>Bacteria</taxon>
        <taxon>Pseudomonadati</taxon>
        <taxon>Acidobacteriota</taxon>
        <taxon>Terriglobia</taxon>
        <taxon>Terriglobales</taxon>
        <taxon>Acidobacteriaceae</taxon>
        <taxon>Edaphobacter</taxon>
    </lineage>
</organism>
<dbReference type="AlphaFoldDB" id="A0A4V2G305"/>